<sequence>MTANTTPSPLKLVKNAALLQTRALVGGQWVNGASTFAVSDPATGQHLADVANLGADGARHAIQAAQAAQGAWQAKTAKERSQILRRWFDLLMANQDDLARIMTAEQGKPLAEAKGEIAYAASFVEWYAEQAKRVNGETLPQFDNNRRLLVLQQPVGVCAAITPWNFPTAMITRKVAPALAAGCAVVVKPSELTPLSALAAAELALQAGVPAGVLNIVTADADNSIAVGKELCASDIVRHLSFTGSTEVGRILMAQCAPTVKKLALELGGNAPFIVFDDADIASAVDGAVASKYRNAGQTCVCTNRFYVQEGVYDEFVRQFTAKVSALKVGNGFDEGVVQGPLIEEAAVAKVQRHLDDALAKGGQLLTGGKRLQGQFFEPTVVGNATQDMLAAREETFGPFAPVFRFKTELEAIEHANATEFGLAAYFYSRDIGRIYRVGEALDYGMVGVNVGVLATEHVPFGGVKQSGLGREGARQGIEEYLEAKYLCIGDIAR</sequence>
<evidence type="ECO:0000313" key="2">
    <source>
        <dbReference type="Proteomes" id="UP001364695"/>
    </source>
</evidence>
<proteinExistence type="predicted"/>
<comment type="caution">
    <text evidence="1">The sequence shown here is derived from an EMBL/GenBank/DDBJ whole genome shotgun (WGS) entry which is preliminary data.</text>
</comment>
<gene>
    <name evidence="1" type="ORF">RV045_10980</name>
</gene>
<accession>A0ACC6P3X8</accession>
<name>A0ACC6P3X8_9BURK</name>
<keyword evidence="1" id="KW-0560">Oxidoreductase</keyword>
<keyword evidence="2" id="KW-1185">Reference proteome</keyword>
<protein>
    <submittedName>
        <fullName evidence="1">NAD-dependent succinate-semialdehyde dehydrogenase</fullName>
        <ecNumber evidence="1">1.2.1.-</ecNumber>
    </submittedName>
</protein>
<organism evidence="1 2">
    <name type="scientific">Amphibiibacter pelophylacis</name>
    <dbReference type="NCBI Taxonomy" id="1799477"/>
    <lineage>
        <taxon>Bacteria</taxon>
        <taxon>Pseudomonadati</taxon>
        <taxon>Pseudomonadota</taxon>
        <taxon>Betaproteobacteria</taxon>
        <taxon>Burkholderiales</taxon>
        <taxon>Sphaerotilaceae</taxon>
        <taxon>Amphibiibacter</taxon>
    </lineage>
</organism>
<dbReference type="EMBL" id="JAWDIE010000017">
    <property type="protein sequence ID" value="MEJ7138946.1"/>
    <property type="molecule type" value="Genomic_DNA"/>
</dbReference>
<reference evidence="1" key="1">
    <citation type="submission" date="2023-10" db="EMBL/GenBank/DDBJ databases">
        <title>Amphibacter perezi, gen. nov., sp. nov. a novel taxa of the family Comamonadaceae, class Betaproteobacteria isolated from the skin microbiota of Pelophylax perezi from different populations.</title>
        <authorList>
            <person name="Costa S."/>
            <person name="Proenca D.N."/>
            <person name="Lopes I."/>
            <person name="Morais P.V."/>
        </authorList>
    </citation>
    <scope>NUCLEOTIDE SEQUENCE</scope>
    <source>
        <strain evidence="1">SL12-8</strain>
    </source>
</reference>
<dbReference type="Proteomes" id="UP001364695">
    <property type="component" value="Unassembled WGS sequence"/>
</dbReference>
<dbReference type="EC" id="1.2.1.-" evidence="1"/>
<evidence type="ECO:0000313" key="1">
    <source>
        <dbReference type="EMBL" id="MEJ7138946.1"/>
    </source>
</evidence>